<reference evidence="2 3" key="1">
    <citation type="submission" date="2023-05" db="EMBL/GenBank/DDBJ databases">
        <title>B98-5 Cell Line De Novo Hybrid Assembly: An Optical Mapping Approach.</title>
        <authorList>
            <person name="Kananen K."/>
            <person name="Auerbach J.A."/>
            <person name="Kautto E."/>
            <person name="Blachly J.S."/>
        </authorList>
    </citation>
    <scope>NUCLEOTIDE SEQUENCE [LARGE SCALE GENOMIC DNA]</scope>
    <source>
        <strain evidence="2">B95-8</strain>
        <tissue evidence="2">Cell line</tissue>
    </source>
</reference>
<accession>A0ABQ9WC50</accession>
<feature type="region of interest" description="Disordered" evidence="1">
    <location>
        <begin position="1"/>
        <end position="78"/>
    </location>
</feature>
<proteinExistence type="predicted"/>
<evidence type="ECO:0000313" key="2">
    <source>
        <dbReference type="EMBL" id="KAK2119209.1"/>
    </source>
</evidence>
<comment type="caution">
    <text evidence="2">The sequence shown here is derived from an EMBL/GenBank/DDBJ whole genome shotgun (WGS) entry which is preliminary data.</text>
</comment>
<sequence>MAVVAAAEAGHSGRPGRGGAAAGREERREEEAGLGEPLGREKGEEAECFLAHSLPARLTHSAKEIPGPRPDSQATVDP</sequence>
<dbReference type="Proteomes" id="UP001266305">
    <property type="component" value="Unassembled WGS sequence"/>
</dbReference>
<name>A0ABQ9WC50_SAGOE</name>
<feature type="non-terminal residue" evidence="2">
    <location>
        <position position="78"/>
    </location>
</feature>
<keyword evidence="3" id="KW-1185">Reference proteome</keyword>
<protein>
    <submittedName>
        <fullName evidence="2">Uncharacterized protein</fullName>
    </submittedName>
</protein>
<organism evidence="2 3">
    <name type="scientific">Saguinus oedipus</name>
    <name type="common">Cotton-top tamarin</name>
    <name type="synonym">Oedipomidas oedipus</name>
    <dbReference type="NCBI Taxonomy" id="9490"/>
    <lineage>
        <taxon>Eukaryota</taxon>
        <taxon>Metazoa</taxon>
        <taxon>Chordata</taxon>
        <taxon>Craniata</taxon>
        <taxon>Vertebrata</taxon>
        <taxon>Euteleostomi</taxon>
        <taxon>Mammalia</taxon>
        <taxon>Eutheria</taxon>
        <taxon>Euarchontoglires</taxon>
        <taxon>Primates</taxon>
        <taxon>Haplorrhini</taxon>
        <taxon>Platyrrhini</taxon>
        <taxon>Cebidae</taxon>
        <taxon>Callitrichinae</taxon>
        <taxon>Saguinus</taxon>
    </lineage>
</organism>
<dbReference type="EMBL" id="JASSZA010000001">
    <property type="protein sequence ID" value="KAK2119209.1"/>
    <property type="molecule type" value="Genomic_DNA"/>
</dbReference>
<evidence type="ECO:0000313" key="3">
    <source>
        <dbReference type="Proteomes" id="UP001266305"/>
    </source>
</evidence>
<evidence type="ECO:0000256" key="1">
    <source>
        <dbReference type="SAM" id="MobiDB-lite"/>
    </source>
</evidence>
<gene>
    <name evidence="2" type="ORF">P7K49_000595</name>
</gene>